<reference evidence="1" key="1">
    <citation type="submission" date="2023-11" db="EMBL/GenBank/DDBJ databases">
        <authorList>
            <person name="Poullet M."/>
        </authorList>
    </citation>
    <scope>NUCLEOTIDE SEQUENCE</scope>
    <source>
        <strain evidence="1">E1834</strain>
    </source>
</reference>
<gene>
    <name evidence="1" type="ORF">MENTE1834_LOCUS44702</name>
</gene>
<proteinExistence type="predicted"/>
<accession>A0ACB1AY37</accession>
<comment type="caution">
    <text evidence="1">The sequence shown here is derived from an EMBL/GenBank/DDBJ whole genome shotgun (WGS) entry which is preliminary data.</text>
</comment>
<dbReference type="EMBL" id="CAVMJV010000139">
    <property type="protein sequence ID" value="CAK5111590.1"/>
    <property type="molecule type" value="Genomic_DNA"/>
</dbReference>
<dbReference type="Proteomes" id="UP001497535">
    <property type="component" value="Unassembled WGS sequence"/>
</dbReference>
<name>A0ACB1AY37_MELEN</name>
<keyword evidence="2" id="KW-1185">Reference proteome</keyword>
<evidence type="ECO:0000313" key="1">
    <source>
        <dbReference type="EMBL" id="CAK5111590.1"/>
    </source>
</evidence>
<sequence length="51" mass="5834">MVGDNQPKEFLVPNLLFPRGNSLFQVSFPRFSKKFPKFPTPIPGLEFPGIR</sequence>
<organism evidence="1 2">
    <name type="scientific">Meloidogyne enterolobii</name>
    <name type="common">Root-knot nematode worm</name>
    <name type="synonym">Meloidogyne mayaguensis</name>
    <dbReference type="NCBI Taxonomy" id="390850"/>
    <lineage>
        <taxon>Eukaryota</taxon>
        <taxon>Metazoa</taxon>
        <taxon>Ecdysozoa</taxon>
        <taxon>Nematoda</taxon>
        <taxon>Chromadorea</taxon>
        <taxon>Rhabditida</taxon>
        <taxon>Tylenchina</taxon>
        <taxon>Tylenchomorpha</taxon>
        <taxon>Tylenchoidea</taxon>
        <taxon>Meloidogynidae</taxon>
        <taxon>Meloidogyninae</taxon>
        <taxon>Meloidogyne</taxon>
    </lineage>
</organism>
<protein>
    <submittedName>
        <fullName evidence="1">Uncharacterized protein</fullName>
    </submittedName>
</protein>
<evidence type="ECO:0000313" key="2">
    <source>
        <dbReference type="Proteomes" id="UP001497535"/>
    </source>
</evidence>